<gene>
    <name evidence="10" type="ORF">IFR04_009010</name>
</gene>
<dbReference type="AlphaFoldDB" id="A0A8H7TFI2"/>
<evidence type="ECO:0000256" key="1">
    <source>
        <dbReference type="ARBA" id="ARBA00004741"/>
    </source>
</evidence>
<proteinExistence type="predicted"/>
<dbReference type="PROSITE" id="PS51171">
    <property type="entry name" value="PREPHENATE_DEHYDR_3"/>
    <property type="match status" value="1"/>
</dbReference>
<keyword evidence="4" id="KW-0057">Aromatic amino acid biosynthesis</keyword>
<dbReference type="OrthoDB" id="983542at2759"/>
<sequence length="353" mass="38779">MASQNDKHDHPVPIVSFLGPVSSYTHQVHTLADDERPPWSIGLTDFDLAQAALSTFESDRYDYQPAVTITDVFEAVQSGEAALGVVPFENSTNGAVVYTFELLADRHDRFLDVTVCAEAYLDVSHCLLGKKCGSTDSPDLSGACTPTMSSPNPLKPRVSPLHSVKHVKRLLSHPQAFGQCETFLGVYLKGVERVDVSSTSRAAEMVKEDTTGTSAAIASILAAKVHDLDVLAKGIEDREDNTTRFLIIRKGVDKQAGSAEKTKSLISFKVDHGTPGALASVLHCFQMYGINLTSINSRPTKVVPFQYIFFVEFEGSKLHDLTGMVKKTLDALESYVQSWRWLGSWDDKLKKRI</sequence>
<dbReference type="GO" id="GO:0005737">
    <property type="term" value="C:cytoplasm"/>
    <property type="evidence" value="ECO:0007669"/>
    <property type="project" value="TreeGrafter"/>
</dbReference>
<keyword evidence="6" id="KW-0456">Lyase</keyword>
<dbReference type="EC" id="4.2.1.51" evidence="2"/>
<evidence type="ECO:0000259" key="9">
    <source>
        <dbReference type="PROSITE" id="PS51671"/>
    </source>
</evidence>
<dbReference type="CDD" id="cd13532">
    <property type="entry name" value="PBP2_PDT_like"/>
    <property type="match status" value="1"/>
</dbReference>
<dbReference type="PROSITE" id="PS51671">
    <property type="entry name" value="ACT"/>
    <property type="match status" value="1"/>
</dbReference>
<dbReference type="InterPro" id="IPR008242">
    <property type="entry name" value="Chor_mutase/pphenate_deHydtase"/>
</dbReference>
<dbReference type="SUPFAM" id="SSF55021">
    <property type="entry name" value="ACT-like"/>
    <property type="match status" value="1"/>
</dbReference>
<dbReference type="PANTHER" id="PTHR21022:SF19">
    <property type="entry name" value="PREPHENATE DEHYDRATASE-RELATED"/>
    <property type="match status" value="1"/>
</dbReference>
<accession>A0A8H7TFI2</accession>
<dbReference type="InterPro" id="IPR001086">
    <property type="entry name" value="Preph_deHydtase"/>
</dbReference>
<comment type="catalytic activity">
    <reaction evidence="7">
        <text>prephenate + H(+) = 3-phenylpyruvate + CO2 + H2O</text>
        <dbReference type="Rhea" id="RHEA:21648"/>
        <dbReference type="ChEBI" id="CHEBI:15377"/>
        <dbReference type="ChEBI" id="CHEBI:15378"/>
        <dbReference type="ChEBI" id="CHEBI:16526"/>
        <dbReference type="ChEBI" id="CHEBI:18005"/>
        <dbReference type="ChEBI" id="CHEBI:29934"/>
        <dbReference type="EC" id="4.2.1.51"/>
    </reaction>
</comment>
<keyword evidence="3" id="KW-0028">Amino-acid biosynthesis</keyword>
<dbReference type="Gene3D" id="3.40.190.10">
    <property type="entry name" value="Periplasmic binding protein-like II"/>
    <property type="match status" value="2"/>
</dbReference>
<feature type="domain" description="ACT" evidence="9">
    <location>
        <begin position="266"/>
        <end position="344"/>
    </location>
</feature>
<dbReference type="GO" id="GO:0004664">
    <property type="term" value="F:prephenate dehydratase activity"/>
    <property type="evidence" value="ECO:0007669"/>
    <property type="project" value="UniProtKB-EC"/>
</dbReference>
<evidence type="ECO:0000256" key="7">
    <source>
        <dbReference type="ARBA" id="ARBA00047848"/>
    </source>
</evidence>
<dbReference type="PANTHER" id="PTHR21022">
    <property type="entry name" value="PREPHENATE DEHYDRATASE P PROTEIN"/>
    <property type="match status" value="1"/>
</dbReference>
<dbReference type="InterPro" id="IPR002912">
    <property type="entry name" value="ACT_dom"/>
</dbReference>
<evidence type="ECO:0000256" key="5">
    <source>
        <dbReference type="ARBA" id="ARBA00023222"/>
    </source>
</evidence>
<dbReference type="UniPathway" id="UPA00121">
    <property type="reaction ID" value="UER00345"/>
</dbReference>
<dbReference type="SUPFAM" id="SSF53850">
    <property type="entry name" value="Periplasmic binding protein-like II"/>
    <property type="match status" value="1"/>
</dbReference>
<feature type="domain" description="Prephenate dehydratase" evidence="8">
    <location>
        <begin position="14"/>
        <end position="250"/>
    </location>
</feature>
<reference evidence="10" key="1">
    <citation type="submission" date="2021-02" db="EMBL/GenBank/DDBJ databases">
        <title>Genome sequence Cadophora malorum strain M34.</title>
        <authorList>
            <person name="Stefanovic E."/>
            <person name="Vu D."/>
            <person name="Scully C."/>
            <person name="Dijksterhuis J."/>
            <person name="Roader J."/>
            <person name="Houbraken J."/>
        </authorList>
    </citation>
    <scope>NUCLEOTIDE SEQUENCE</scope>
    <source>
        <strain evidence="10">M34</strain>
    </source>
</reference>
<dbReference type="Pfam" id="PF00800">
    <property type="entry name" value="PDT"/>
    <property type="match status" value="1"/>
</dbReference>
<name>A0A8H7TFI2_9HELO</name>
<protein>
    <recommendedName>
        <fullName evidence="2">prephenate dehydratase</fullName>
        <ecNumber evidence="2">4.2.1.51</ecNumber>
    </recommendedName>
</protein>
<keyword evidence="11" id="KW-1185">Reference proteome</keyword>
<dbReference type="PIRSF" id="PIRSF001500">
    <property type="entry name" value="Chor_mut_pdt_Ppr"/>
    <property type="match status" value="1"/>
</dbReference>
<keyword evidence="5" id="KW-0584">Phenylalanine biosynthesis</keyword>
<comment type="caution">
    <text evidence="10">The sequence shown here is derived from an EMBL/GenBank/DDBJ whole genome shotgun (WGS) entry which is preliminary data.</text>
</comment>
<organism evidence="10 11">
    <name type="scientific">Cadophora malorum</name>
    <dbReference type="NCBI Taxonomy" id="108018"/>
    <lineage>
        <taxon>Eukaryota</taxon>
        <taxon>Fungi</taxon>
        <taxon>Dikarya</taxon>
        <taxon>Ascomycota</taxon>
        <taxon>Pezizomycotina</taxon>
        <taxon>Leotiomycetes</taxon>
        <taxon>Helotiales</taxon>
        <taxon>Ploettnerulaceae</taxon>
        <taxon>Cadophora</taxon>
    </lineage>
</organism>
<comment type="pathway">
    <text evidence="1">Amino-acid biosynthesis; L-phenylalanine biosynthesis; phenylpyruvate from prephenate: step 1/1.</text>
</comment>
<dbReference type="CDD" id="cd04905">
    <property type="entry name" value="ACT_CM-PDT"/>
    <property type="match status" value="1"/>
</dbReference>
<evidence type="ECO:0000313" key="11">
    <source>
        <dbReference type="Proteomes" id="UP000664132"/>
    </source>
</evidence>
<evidence type="ECO:0000256" key="2">
    <source>
        <dbReference type="ARBA" id="ARBA00013147"/>
    </source>
</evidence>
<dbReference type="FunFam" id="3.40.190.10:FF:000034">
    <property type="entry name" value="Chorismate mutase/prephenate dehydratase"/>
    <property type="match status" value="1"/>
</dbReference>
<evidence type="ECO:0000256" key="6">
    <source>
        <dbReference type="ARBA" id="ARBA00023239"/>
    </source>
</evidence>
<dbReference type="GO" id="GO:0009094">
    <property type="term" value="P:L-phenylalanine biosynthetic process"/>
    <property type="evidence" value="ECO:0007669"/>
    <property type="project" value="UniProtKB-UniPathway"/>
</dbReference>
<evidence type="ECO:0000313" key="10">
    <source>
        <dbReference type="EMBL" id="KAG4417873.1"/>
    </source>
</evidence>
<evidence type="ECO:0000256" key="4">
    <source>
        <dbReference type="ARBA" id="ARBA00023141"/>
    </source>
</evidence>
<dbReference type="EMBL" id="JAFJYH010000143">
    <property type="protein sequence ID" value="KAG4417873.1"/>
    <property type="molecule type" value="Genomic_DNA"/>
</dbReference>
<evidence type="ECO:0000259" key="8">
    <source>
        <dbReference type="PROSITE" id="PS51171"/>
    </source>
</evidence>
<dbReference type="Proteomes" id="UP000664132">
    <property type="component" value="Unassembled WGS sequence"/>
</dbReference>
<dbReference type="Gene3D" id="3.30.70.260">
    <property type="match status" value="1"/>
</dbReference>
<evidence type="ECO:0000256" key="3">
    <source>
        <dbReference type="ARBA" id="ARBA00022605"/>
    </source>
</evidence>
<dbReference type="InterPro" id="IPR045865">
    <property type="entry name" value="ACT-like_dom_sf"/>
</dbReference>